<dbReference type="PROSITE" id="PS00364">
    <property type="entry name" value="BACTERIAL_PQQ_2"/>
    <property type="match status" value="1"/>
</dbReference>
<reference evidence="12 13" key="1">
    <citation type="journal article" date="2010" name="PLoS ONE">
        <title>Genome sequence of Cronobacter sakazakii BAA-894 and comparative genomic hybridization analysis with other Cronobacter species.</title>
        <authorList>
            <person name="Kucerova E."/>
            <person name="Clifton S.W."/>
            <person name="Xia X.Q."/>
            <person name="Long F."/>
            <person name="Porwollik S."/>
            <person name="Fulton L."/>
            <person name="Fronick C."/>
            <person name="Minx P."/>
            <person name="Kyung K."/>
            <person name="Warren W."/>
            <person name="Fulton R."/>
            <person name="Feng D."/>
            <person name="Wollam A."/>
            <person name="Shah N."/>
            <person name="Bhonagiri V."/>
            <person name="Nash W.E."/>
            <person name="Hallsworth-Pepin K."/>
            <person name="Wilson R.K."/>
            <person name="McClelland M."/>
            <person name="Forsythe S.J."/>
        </authorList>
    </citation>
    <scope>NUCLEOTIDE SEQUENCE [LARGE SCALE GENOMIC DNA]</scope>
    <source>
        <strain evidence="12 13">ATCC BAA-894</strain>
    </source>
</reference>
<feature type="transmembrane region" description="Helical" evidence="10">
    <location>
        <begin position="103"/>
        <end position="125"/>
    </location>
</feature>
<proteinExistence type="inferred from homology"/>
<dbReference type="InterPro" id="IPR011047">
    <property type="entry name" value="Quinoprotein_ADH-like_sf"/>
</dbReference>
<dbReference type="InterPro" id="IPR018391">
    <property type="entry name" value="PQQ_b-propeller_rpt"/>
</dbReference>
<feature type="transmembrane region" description="Helical" evidence="10">
    <location>
        <begin position="137"/>
        <end position="156"/>
    </location>
</feature>
<dbReference type="SUPFAM" id="SSF50998">
    <property type="entry name" value="Quinoprotein alcohol dehydrogenase-like"/>
    <property type="match status" value="1"/>
</dbReference>
<dbReference type="KEGG" id="esa:ESA_03208"/>
<dbReference type="Proteomes" id="UP000000260">
    <property type="component" value="Chromosome"/>
</dbReference>
<dbReference type="GO" id="GO:0008876">
    <property type="term" value="F:quinoprotein glucose dehydrogenase activity"/>
    <property type="evidence" value="ECO:0007669"/>
    <property type="project" value="TreeGrafter"/>
</dbReference>
<keyword evidence="4" id="KW-1003">Cell membrane</keyword>
<accession>A7MGN7</accession>
<dbReference type="PANTHER" id="PTHR32303:SF4">
    <property type="entry name" value="QUINOPROTEIN GLUCOSE DEHYDROGENASE"/>
    <property type="match status" value="1"/>
</dbReference>
<comment type="cofactor">
    <cofactor evidence="1">
        <name>pyrroloquinoline quinone</name>
        <dbReference type="ChEBI" id="CHEBI:58442"/>
    </cofactor>
</comment>
<dbReference type="GO" id="GO:0048038">
    <property type="term" value="F:quinone binding"/>
    <property type="evidence" value="ECO:0007669"/>
    <property type="project" value="InterPro"/>
</dbReference>
<evidence type="ECO:0000256" key="1">
    <source>
        <dbReference type="ARBA" id="ARBA00001931"/>
    </source>
</evidence>
<feature type="transmembrane region" description="Helical" evidence="10">
    <location>
        <begin position="57"/>
        <end position="74"/>
    </location>
</feature>
<evidence type="ECO:0000256" key="7">
    <source>
        <dbReference type="ARBA" id="ARBA00022989"/>
    </source>
</evidence>
<keyword evidence="6" id="KW-0634">PQQ</keyword>
<feature type="transmembrane region" description="Helical" evidence="10">
    <location>
        <begin position="81"/>
        <end position="97"/>
    </location>
</feature>
<evidence type="ECO:0000256" key="6">
    <source>
        <dbReference type="ARBA" id="ARBA00022891"/>
    </source>
</evidence>
<evidence type="ECO:0000256" key="3">
    <source>
        <dbReference type="ARBA" id="ARBA00008156"/>
    </source>
</evidence>
<keyword evidence="8" id="KW-0560">Oxidoreductase</keyword>
<keyword evidence="13" id="KW-1185">Reference proteome</keyword>
<organism evidence="12 13">
    <name type="scientific">Cronobacter sakazakii (strain ATCC BAA-894)</name>
    <name type="common">Enterobacter sakazakii</name>
    <dbReference type="NCBI Taxonomy" id="290339"/>
    <lineage>
        <taxon>Bacteria</taxon>
        <taxon>Pseudomonadati</taxon>
        <taxon>Pseudomonadota</taxon>
        <taxon>Gammaproteobacteria</taxon>
        <taxon>Enterobacterales</taxon>
        <taxon>Enterobacteriaceae</taxon>
        <taxon>Cronobacter</taxon>
    </lineage>
</organism>
<keyword evidence="5 10" id="KW-0812">Transmembrane</keyword>
<evidence type="ECO:0000256" key="2">
    <source>
        <dbReference type="ARBA" id="ARBA00004651"/>
    </source>
</evidence>
<feature type="transmembrane region" description="Helical" evidence="10">
    <location>
        <begin position="27"/>
        <end position="51"/>
    </location>
</feature>
<dbReference type="InterPro" id="IPR017511">
    <property type="entry name" value="PQQ_mDH"/>
</dbReference>
<evidence type="ECO:0000313" key="13">
    <source>
        <dbReference type="Proteomes" id="UP000000260"/>
    </source>
</evidence>
<name>A7MGN7_CROS8</name>
<dbReference type="AlphaFoldDB" id="A7MGN7"/>
<dbReference type="PROSITE" id="PS00363">
    <property type="entry name" value="BACTERIAL_PQQ_1"/>
    <property type="match status" value="1"/>
</dbReference>
<comment type="subcellular location">
    <subcellularLocation>
        <location evidence="2">Cell membrane</location>
        <topology evidence="2">Multi-pass membrane protein</topology>
    </subcellularLocation>
</comment>
<evidence type="ECO:0000256" key="8">
    <source>
        <dbReference type="ARBA" id="ARBA00023002"/>
    </source>
</evidence>
<evidence type="ECO:0000313" key="12">
    <source>
        <dbReference type="EMBL" id="ABU78430.1"/>
    </source>
</evidence>
<evidence type="ECO:0000256" key="9">
    <source>
        <dbReference type="ARBA" id="ARBA00023136"/>
    </source>
</evidence>
<evidence type="ECO:0000256" key="4">
    <source>
        <dbReference type="ARBA" id="ARBA00022475"/>
    </source>
</evidence>
<keyword evidence="9 10" id="KW-0472">Membrane</keyword>
<comment type="similarity">
    <text evidence="3">Belongs to the bacterial PQQ dehydrogenase family.</text>
</comment>
<gene>
    <name evidence="12" type="ordered locus">ESA_03208</name>
</gene>
<dbReference type="HOGENOM" id="CLU_018478_1_0_6"/>
<dbReference type="Pfam" id="PF01011">
    <property type="entry name" value="PQQ"/>
    <property type="match status" value="1"/>
</dbReference>
<dbReference type="GO" id="GO:0030288">
    <property type="term" value="C:outer membrane-bounded periplasmic space"/>
    <property type="evidence" value="ECO:0007669"/>
    <property type="project" value="InterPro"/>
</dbReference>
<dbReference type="Gene3D" id="2.140.10.10">
    <property type="entry name" value="Quinoprotein alcohol dehydrogenase-like superfamily"/>
    <property type="match status" value="1"/>
</dbReference>
<protein>
    <recommendedName>
        <fullName evidence="11">Pyrrolo-quinoline quinone repeat domain-containing protein</fullName>
    </recommendedName>
</protein>
<evidence type="ECO:0000256" key="5">
    <source>
        <dbReference type="ARBA" id="ARBA00022692"/>
    </source>
</evidence>
<dbReference type="SMART" id="SM00564">
    <property type="entry name" value="PQQ"/>
    <property type="match status" value="6"/>
</dbReference>
<evidence type="ECO:0000256" key="10">
    <source>
        <dbReference type="SAM" id="Phobius"/>
    </source>
</evidence>
<keyword evidence="7 10" id="KW-1133">Transmembrane helix</keyword>
<dbReference type="NCBIfam" id="TIGR03074">
    <property type="entry name" value="PQQ_membr_DH"/>
    <property type="match status" value="1"/>
</dbReference>
<evidence type="ECO:0000259" key="11">
    <source>
        <dbReference type="Pfam" id="PF01011"/>
    </source>
</evidence>
<dbReference type="InterPro" id="IPR002372">
    <property type="entry name" value="PQQ_rpt_dom"/>
</dbReference>
<sequence>MLTTIITCYLKIKSVVMAETKKTQSRLLVMLTALFAALSGLYLLVGGIWLVSIGGSWYYPIAGVGMLATAWLLWRRNAAALWLYAIILLGTMAWGIWEVGFDFWALTPRCDVLVFFGVWLILPFVWRRLSTPSRAGVPALLVSLIITAGLLFWAGFNDPQEINGTLSADSTPAAVNGSQSIPDGDWPAYGRNQEGQRYSPLKQINTDNVHKLKEAWVFRTGDLKLPTDPGEITNEVTPIKVGDTLFLCTAHQRLFAVDAATGKEKWHFDPQLNTNPSFQHVTCRGVSYHEATAANASPDVVADCPRRIILPVNDGRLFAVNADNGKLCESFANKGILNLQTNMPVTTPGMYEPTSPPIVTDKVIVIAGAVTDNFSTREPSGVIRGFDINTGKLLWAFDPGAKDPNAIPADEHHFSLNSPNSWAPASYDAKLDMVYLPMGVTTPDIWGGNRTPEQERFASSIVALNASTGKLVWSYQTVHHDLWDMDLPAQPTLADITVKGETVPVIYAPAKTGNIFVLDRRNGKLVVPAPEKPVPQGAAKGDYVTPTQPFSDLSFRPKKDLSGADMWGATMYDQLVCRVMFHSLRYEGIFTPPSEQGTLVFPGNLGMFEWGGLAIDPHRQVAIANPMALPFVSKLIPRGPGNPMEQPKDAKGTGTEAGIQPQYGVPYGVTLNPFLSPFGLPCKQPAWGYISALDLKTNDVVWKKRIGTPRDSMPFPMPFPVPFNMGMPMLGGPITTGGNVLFIGATADNYLRAYNVTNGEKLWEARLPAGGQATPMTYEVNGKQYVVISAGGHGSFGTKMGDYIVAYALPDDAK</sequence>
<dbReference type="GO" id="GO:0005886">
    <property type="term" value="C:plasma membrane"/>
    <property type="evidence" value="ECO:0007669"/>
    <property type="project" value="UniProtKB-SubCell"/>
</dbReference>
<dbReference type="PANTHER" id="PTHR32303">
    <property type="entry name" value="QUINOPROTEIN ALCOHOL DEHYDROGENASE (CYTOCHROME C)"/>
    <property type="match status" value="1"/>
</dbReference>
<feature type="domain" description="Pyrrolo-quinoline quinone repeat" evidence="11">
    <location>
        <begin position="186"/>
        <end position="786"/>
    </location>
</feature>
<dbReference type="EMBL" id="CP000783">
    <property type="protein sequence ID" value="ABU78430.1"/>
    <property type="molecule type" value="Genomic_DNA"/>
</dbReference>
<dbReference type="InterPro" id="IPR001479">
    <property type="entry name" value="Quinoprotein_DH_CS"/>
</dbReference>
<dbReference type="CDD" id="cd10280">
    <property type="entry name" value="PQQ_mGDH"/>
    <property type="match status" value="1"/>
</dbReference>